<dbReference type="InterPro" id="IPR035979">
    <property type="entry name" value="RBD_domain_sf"/>
</dbReference>
<dbReference type="InterPro" id="IPR000504">
    <property type="entry name" value="RRM_dom"/>
</dbReference>
<dbReference type="InterPro" id="IPR018850">
    <property type="entry name" value="Mt_escape_2_C"/>
</dbReference>
<evidence type="ECO:0000256" key="8">
    <source>
        <dbReference type="ARBA" id="ARBA00023136"/>
    </source>
</evidence>
<organism evidence="13 14">
    <name type="scientific">Saitozyma podzolica</name>
    <dbReference type="NCBI Taxonomy" id="1890683"/>
    <lineage>
        <taxon>Eukaryota</taxon>
        <taxon>Fungi</taxon>
        <taxon>Dikarya</taxon>
        <taxon>Basidiomycota</taxon>
        <taxon>Agaricomycotina</taxon>
        <taxon>Tremellomycetes</taxon>
        <taxon>Tremellales</taxon>
        <taxon>Trimorphomycetaceae</taxon>
        <taxon>Saitozyma</taxon>
    </lineage>
</organism>
<dbReference type="GO" id="GO:0003723">
    <property type="term" value="F:RNA binding"/>
    <property type="evidence" value="ECO:0007669"/>
    <property type="project" value="UniProtKB-UniRule"/>
</dbReference>
<dbReference type="GO" id="GO:0006397">
    <property type="term" value="P:mRNA processing"/>
    <property type="evidence" value="ECO:0007669"/>
    <property type="project" value="UniProtKB-UniRule"/>
</dbReference>
<evidence type="ECO:0000256" key="2">
    <source>
        <dbReference type="ARBA" id="ARBA00010320"/>
    </source>
</evidence>
<evidence type="ECO:0000256" key="6">
    <source>
        <dbReference type="ARBA" id="ARBA00022989"/>
    </source>
</evidence>
<sequence length="1022" mass="111605">MIGPLPPLKHPLRSSRLALARPLLPLLRPSSSRLASTSTIIADDVTVTPKSEAKRKADSFYISNVLPIALGKWDPRPALAAWREETLLERLHDIGSEIAGHEFRIESWEIARKDGGVFLHYTYVPPPPDALEIKAEEAEDLYSLNALPEATTPAPDSPGRLFLPQLLESAKKHGGFPSWAGQWWADIEGRTQSDQVPGHRVWWNNRRTGISKVGDDGEEALVKGSGAGLSLIQAAAGGGRAWVVKGRQWTEDMSRFPSNRLRVEFDGPDVSQEMLYTLFRPYGRLSDIQPPTPVPAGSLRFASLSFSRLSPATTAINVLHGYSTPTNTADFTARRAGSTGGSEAPPIPLSRLRLYYERPLKAHAIRDWISGHPRIALPVIAFLIGTLSYTFFDPIRAFFVRSKLEGVWDLEQYSLIKWVKQKLGLFNSTLGFFRTSSGGSTDEEGESVGKNAWKDRIDAEKSVERWLSEYPSTFITITGPPGSGKASLVQRVLKQQAKPALVIDCAEIAKGKSDGQLIGALAEQTGYWPVFSFLSSLNGLIDLASVGLIGQKAGFSTPVDQQLRSMLEIVGGSLKDVSAHKQKAHKAAIEDEKECRSVQAEHERRRHLIIRGAYHDGRLDYVSGNGLITELGVGQEPVYEADLGPPPPPPMDDTAPIHGEGVPPTMGSLDRGIMPADIPIPESSRDGDIEAEAETIRSLPIVVLKNFAQRNAKGDLWNVLSEWGASLVENQVAHVIVITEGPTATKALTRALPAKPLNTVGLSDADEANSLDYVNDKLVSNKKDSVTGLSNDDAAQIAKLGGRMVDLETLVYKVRTGSSIKEAVDDIVRRNVVELRKQAFGDDAEDAKSLPWTRAQAWKIVSDLAKSDELPYAKLLQEFPFKGSESSLKAMEEHELISIAYYEGRADKIRPGKPVFRYAFEALVDDPVFKATCQIEYNSAVIAKAEADIRTYEAELTNLQAITANGGDTALGVEQGGFLGIGKSSAIRERARALLEKMGKTVDKQGKLEGENAEMMKLLGKA</sequence>
<evidence type="ECO:0000256" key="5">
    <source>
        <dbReference type="ARBA" id="ARBA00022792"/>
    </source>
</evidence>
<dbReference type="Proteomes" id="UP000279259">
    <property type="component" value="Unassembled WGS sequence"/>
</dbReference>
<keyword evidence="8" id="KW-0472">Membrane</keyword>
<reference evidence="13 14" key="1">
    <citation type="submission" date="2018-11" db="EMBL/GenBank/DDBJ databases">
        <title>Genome sequence of Saitozyma podzolica DSM 27192.</title>
        <authorList>
            <person name="Aliyu H."/>
            <person name="Gorte O."/>
            <person name="Ochsenreither K."/>
        </authorList>
    </citation>
    <scope>NUCLEOTIDE SEQUENCE [LARGE SCALE GENOMIC DNA]</scope>
    <source>
        <strain evidence="13 14">DSM 27192</strain>
    </source>
</reference>
<dbReference type="PANTHER" id="PTHR32198">
    <property type="entry name" value="MITOCHONDRIAL ESCAPE PROTEIN 2"/>
    <property type="match status" value="1"/>
</dbReference>
<accession>A0A427YRR3</accession>
<dbReference type="EMBL" id="RSCD01000003">
    <property type="protein sequence ID" value="RSH93814.1"/>
    <property type="molecule type" value="Genomic_DNA"/>
</dbReference>
<evidence type="ECO:0000259" key="12">
    <source>
        <dbReference type="Pfam" id="PF10443"/>
    </source>
</evidence>
<protein>
    <recommendedName>
        <fullName evidence="3 10">Mitochondrial escape protein 2</fullName>
    </recommendedName>
</protein>
<keyword evidence="7 10" id="KW-0496">Mitochondrion</keyword>
<keyword evidence="4" id="KW-0812">Transmembrane</keyword>
<dbReference type="GO" id="GO:0005743">
    <property type="term" value="C:mitochondrial inner membrane"/>
    <property type="evidence" value="ECO:0007669"/>
    <property type="project" value="UniProtKB-SubCell"/>
</dbReference>
<dbReference type="Pfam" id="PF00076">
    <property type="entry name" value="RRM_1"/>
    <property type="match status" value="1"/>
</dbReference>
<comment type="subcellular location">
    <subcellularLocation>
        <location evidence="1 10">Mitochondrion inner membrane</location>
        <topology evidence="1 10">Single-pass membrane protein</topology>
    </subcellularLocation>
</comment>
<evidence type="ECO:0000313" key="14">
    <source>
        <dbReference type="Proteomes" id="UP000279259"/>
    </source>
</evidence>
<dbReference type="SUPFAM" id="SSF52540">
    <property type="entry name" value="P-loop containing nucleoside triphosphate hydrolases"/>
    <property type="match status" value="1"/>
</dbReference>
<comment type="caution">
    <text evidence="13">The sequence shown here is derived from an EMBL/GenBank/DDBJ whole genome shotgun (WGS) entry which is preliminary data.</text>
</comment>
<evidence type="ECO:0000256" key="1">
    <source>
        <dbReference type="ARBA" id="ARBA00004434"/>
    </source>
</evidence>
<keyword evidence="10" id="KW-0694">RNA-binding</keyword>
<dbReference type="InterPro" id="IPR027417">
    <property type="entry name" value="P-loop_NTPase"/>
</dbReference>
<comment type="similarity">
    <text evidence="2 10">Belongs to the YME2 family.</text>
</comment>
<keyword evidence="14" id="KW-1185">Reference proteome</keyword>
<keyword evidence="5 10" id="KW-0999">Mitochondrion inner membrane</keyword>
<feature type="domain" description="RRM" evidence="11">
    <location>
        <begin position="268"/>
        <end position="324"/>
    </location>
</feature>
<dbReference type="Pfam" id="PF10443">
    <property type="entry name" value="RNA12"/>
    <property type="match status" value="1"/>
</dbReference>
<gene>
    <name evidence="13" type="primary">YME2</name>
    <name evidence="13" type="ORF">EHS25_006462</name>
</gene>
<feature type="domain" description="Mitochondrial escape protein 2 C-terminal" evidence="12">
    <location>
        <begin position="456"/>
        <end position="961"/>
    </location>
</feature>
<proteinExistence type="inferred from homology"/>
<keyword evidence="6" id="KW-1133">Transmembrane helix</keyword>
<dbReference type="InterPro" id="IPR039627">
    <property type="entry name" value="Yme2_C"/>
</dbReference>
<evidence type="ECO:0000256" key="3">
    <source>
        <dbReference type="ARBA" id="ARBA00020222"/>
    </source>
</evidence>
<evidence type="ECO:0000256" key="4">
    <source>
        <dbReference type="ARBA" id="ARBA00022692"/>
    </source>
</evidence>
<evidence type="ECO:0000259" key="11">
    <source>
        <dbReference type="Pfam" id="PF00076"/>
    </source>
</evidence>
<dbReference type="PANTHER" id="PTHR32198:SF2">
    <property type="entry name" value="MITOCHONDRIAL ESCAPE PROTEIN 2"/>
    <property type="match status" value="1"/>
</dbReference>
<dbReference type="OrthoDB" id="10267654at2759"/>
<name>A0A427YRR3_9TREE</name>
<dbReference type="AlphaFoldDB" id="A0A427YRR3"/>
<evidence type="ECO:0000313" key="13">
    <source>
        <dbReference type="EMBL" id="RSH93814.1"/>
    </source>
</evidence>
<evidence type="ECO:0000256" key="9">
    <source>
        <dbReference type="ARBA" id="ARBA00025276"/>
    </source>
</evidence>
<dbReference type="SUPFAM" id="SSF54928">
    <property type="entry name" value="RNA-binding domain, RBD"/>
    <property type="match status" value="1"/>
</dbReference>
<dbReference type="STRING" id="1890683.A0A427YRR3"/>
<evidence type="ECO:0000256" key="7">
    <source>
        <dbReference type="ARBA" id="ARBA00023128"/>
    </source>
</evidence>
<comment type="function">
    <text evidence="9 10">Plays a role in maintaining the mitochondrial genome and in controlling the mtDNA escape. Involved in the regulation of mtDNA nucleotide structure and number. May have a dispensable role in early maturation of pre-rRNA.</text>
</comment>
<keyword evidence="10" id="KW-0507">mRNA processing</keyword>
<evidence type="ECO:0000256" key="10">
    <source>
        <dbReference type="RuleBase" id="RU367108"/>
    </source>
</evidence>